<dbReference type="PANTHER" id="PTHR10671">
    <property type="entry name" value="EPITHELIAL MEMBRANE PROTEIN-RELATED"/>
    <property type="match status" value="1"/>
</dbReference>
<dbReference type="OrthoDB" id="6212742at2759"/>
<dbReference type="GO" id="GO:0005886">
    <property type="term" value="C:plasma membrane"/>
    <property type="evidence" value="ECO:0007669"/>
    <property type="project" value="TreeGrafter"/>
</dbReference>
<dbReference type="PANTHER" id="PTHR10671:SF108">
    <property type="entry name" value="CLAUDIN FAMILY PROTEIN-RELATED"/>
    <property type="match status" value="1"/>
</dbReference>
<protein>
    <recommendedName>
        <fullName evidence="8">MARVEL domain-containing protein</fullName>
    </recommendedName>
</protein>
<evidence type="ECO:0008006" key="8">
    <source>
        <dbReference type="Google" id="ProtNLM"/>
    </source>
</evidence>
<evidence type="ECO:0000313" key="6">
    <source>
        <dbReference type="EMBL" id="PVD32094.1"/>
    </source>
</evidence>
<name>A0A2T7PFB7_POMCA</name>
<keyword evidence="7" id="KW-1185">Reference proteome</keyword>
<evidence type="ECO:0000256" key="1">
    <source>
        <dbReference type="ARBA" id="ARBA00004141"/>
    </source>
</evidence>
<evidence type="ECO:0000313" key="7">
    <source>
        <dbReference type="Proteomes" id="UP000245119"/>
    </source>
</evidence>
<sequence length="187" mass="20165">MPHIAVIIGLVASGIALLFQIIAVAAVGWLKAKNYDVSYGLWRYCSSDTCVDYPSTIVTDWLDATRAFALLGLFFIAGALAAGILIMFLDKKFLGLIAGAVALVAALFVLISFAVFADNRKASFSEQTFELSYCFALSVVAFVLCIASGVCFILSNFLSGASIRNKNLTRALACYSTRDREKALHPL</sequence>
<evidence type="ECO:0000256" key="4">
    <source>
        <dbReference type="ARBA" id="ARBA00023136"/>
    </source>
</evidence>
<evidence type="ECO:0000256" key="2">
    <source>
        <dbReference type="ARBA" id="ARBA00022692"/>
    </source>
</evidence>
<dbReference type="EMBL" id="PZQS01000004">
    <property type="protein sequence ID" value="PVD32094.1"/>
    <property type="molecule type" value="Genomic_DNA"/>
</dbReference>
<reference evidence="6 7" key="1">
    <citation type="submission" date="2018-04" db="EMBL/GenBank/DDBJ databases">
        <title>The genome of golden apple snail Pomacea canaliculata provides insight into stress tolerance and invasive adaptation.</title>
        <authorList>
            <person name="Liu C."/>
            <person name="Liu B."/>
            <person name="Ren Y."/>
            <person name="Zhang Y."/>
            <person name="Wang H."/>
            <person name="Li S."/>
            <person name="Jiang F."/>
            <person name="Yin L."/>
            <person name="Zhang G."/>
            <person name="Qian W."/>
            <person name="Fan W."/>
        </authorList>
    </citation>
    <scope>NUCLEOTIDE SEQUENCE [LARGE SCALE GENOMIC DNA]</scope>
    <source>
        <strain evidence="6">SZHN2017</strain>
        <tissue evidence="6">Muscle</tissue>
    </source>
</reference>
<comment type="caution">
    <text evidence="6">The sequence shown here is derived from an EMBL/GenBank/DDBJ whole genome shotgun (WGS) entry which is preliminary data.</text>
</comment>
<evidence type="ECO:0000256" key="3">
    <source>
        <dbReference type="ARBA" id="ARBA00022989"/>
    </source>
</evidence>
<dbReference type="AlphaFoldDB" id="A0A2T7PFB7"/>
<dbReference type="Proteomes" id="UP000245119">
    <property type="component" value="Linkage Group LG4"/>
</dbReference>
<keyword evidence="4 5" id="KW-0472">Membrane</keyword>
<dbReference type="Pfam" id="PF00822">
    <property type="entry name" value="PMP22_Claudin"/>
    <property type="match status" value="1"/>
</dbReference>
<keyword evidence="2 5" id="KW-0812">Transmembrane</keyword>
<organism evidence="6 7">
    <name type="scientific">Pomacea canaliculata</name>
    <name type="common">Golden apple snail</name>
    <dbReference type="NCBI Taxonomy" id="400727"/>
    <lineage>
        <taxon>Eukaryota</taxon>
        <taxon>Metazoa</taxon>
        <taxon>Spiralia</taxon>
        <taxon>Lophotrochozoa</taxon>
        <taxon>Mollusca</taxon>
        <taxon>Gastropoda</taxon>
        <taxon>Caenogastropoda</taxon>
        <taxon>Architaenioglossa</taxon>
        <taxon>Ampullarioidea</taxon>
        <taxon>Ampullariidae</taxon>
        <taxon>Pomacea</taxon>
    </lineage>
</organism>
<evidence type="ECO:0000256" key="5">
    <source>
        <dbReference type="SAM" id="Phobius"/>
    </source>
</evidence>
<feature type="transmembrane region" description="Helical" evidence="5">
    <location>
        <begin position="96"/>
        <end position="115"/>
    </location>
</feature>
<feature type="transmembrane region" description="Helical" evidence="5">
    <location>
        <begin position="135"/>
        <end position="158"/>
    </location>
</feature>
<feature type="transmembrane region" description="Helical" evidence="5">
    <location>
        <begin position="7"/>
        <end position="30"/>
    </location>
</feature>
<feature type="transmembrane region" description="Helical" evidence="5">
    <location>
        <begin position="67"/>
        <end position="89"/>
    </location>
</feature>
<gene>
    <name evidence="6" type="ORF">C0Q70_07522</name>
</gene>
<keyword evidence="3 5" id="KW-1133">Transmembrane helix</keyword>
<dbReference type="Gene3D" id="1.20.140.150">
    <property type="match status" value="1"/>
</dbReference>
<dbReference type="InterPro" id="IPR004031">
    <property type="entry name" value="PMP22/EMP/MP20/Claudin"/>
</dbReference>
<accession>A0A2T7PFB7</accession>
<dbReference type="InterPro" id="IPR050579">
    <property type="entry name" value="PMP-22/EMP/MP20-like"/>
</dbReference>
<proteinExistence type="predicted"/>
<comment type="subcellular location">
    <subcellularLocation>
        <location evidence="1">Membrane</location>
        <topology evidence="1">Multi-pass membrane protein</topology>
    </subcellularLocation>
</comment>